<dbReference type="EMBL" id="MFAC01000029">
    <property type="protein sequence ID" value="OGD66545.1"/>
    <property type="molecule type" value="Genomic_DNA"/>
</dbReference>
<dbReference type="Proteomes" id="UP000186029">
    <property type="component" value="Unassembled WGS sequence"/>
</dbReference>
<keyword evidence="1" id="KW-0472">Membrane</keyword>
<feature type="transmembrane region" description="Helical" evidence="1">
    <location>
        <begin position="12"/>
        <end position="32"/>
    </location>
</feature>
<proteinExistence type="predicted"/>
<gene>
    <name evidence="2" type="ORF">A2Z61_00235</name>
</gene>
<dbReference type="STRING" id="1797580.A2Z61_00235"/>
<protein>
    <recommendedName>
        <fullName evidence="4">Type 4a pilus biogenesis protein PilO</fullName>
    </recommendedName>
</protein>
<dbReference type="InterPro" id="IPR014717">
    <property type="entry name" value="Transl_elong_EF1B/ribsomal_bS6"/>
</dbReference>
<keyword evidence="1" id="KW-0812">Transmembrane</keyword>
<accession>A0A1F5EGR1</accession>
<organism evidence="2 3">
    <name type="scientific">Candidatus Campbellbacteria bacterium RIFCSPLOWO2_02_35_12</name>
    <dbReference type="NCBI Taxonomy" id="1797580"/>
    <lineage>
        <taxon>Bacteria</taxon>
        <taxon>Candidatus Campbelliibacteriota</taxon>
    </lineage>
</organism>
<name>A0A1F5EGR1_9BACT</name>
<keyword evidence="1" id="KW-1133">Transmembrane helix</keyword>
<sequence length="187" mass="21719">MRRKTKTKQIFETIVVMTIIALAFYIILFIQIKEKNEIVSVLTNETESIIQKETKLRSVKKLVRDIERERNIIDSYFITNDNIVDFIEIIENFGKRNGLSIEITSVKVDDINSVLEKKVKTGELLYVNFKTKGHFGELFQFLSILENLPFKIDLLNIDFKKPSGISGQDKDMNLWSGFFNISVAKFD</sequence>
<reference evidence="2 3" key="1">
    <citation type="journal article" date="2016" name="Nat. Commun.">
        <title>Thousands of microbial genomes shed light on interconnected biogeochemical processes in an aquifer system.</title>
        <authorList>
            <person name="Anantharaman K."/>
            <person name="Brown C.T."/>
            <person name="Hug L.A."/>
            <person name="Sharon I."/>
            <person name="Castelle C.J."/>
            <person name="Probst A.J."/>
            <person name="Thomas B.C."/>
            <person name="Singh A."/>
            <person name="Wilkins M.J."/>
            <person name="Karaoz U."/>
            <person name="Brodie E.L."/>
            <person name="Williams K.H."/>
            <person name="Hubbard S.S."/>
            <person name="Banfield J.F."/>
        </authorList>
    </citation>
    <scope>NUCLEOTIDE SEQUENCE [LARGE SCALE GENOMIC DNA]</scope>
</reference>
<evidence type="ECO:0000313" key="3">
    <source>
        <dbReference type="Proteomes" id="UP000186029"/>
    </source>
</evidence>
<evidence type="ECO:0008006" key="4">
    <source>
        <dbReference type="Google" id="ProtNLM"/>
    </source>
</evidence>
<dbReference type="AlphaFoldDB" id="A0A1F5EGR1"/>
<dbReference type="Gene3D" id="3.30.70.60">
    <property type="match status" value="1"/>
</dbReference>
<evidence type="ECO:0000313" key="2">
    <source>
        <dbReference type="EMBL" id="OGD66545.1"/>
    </source>
</evidence>
<evidence type="ECO:0000256" key="1">
    <source>
        <dbReference type="SAM" id="Phobius"/>
    </source>
</evidence>
<comment type="caution">
    <text evidence="2">The sequence shown here is derived from an EMBL/GenBank/DDBJ whole genome shotgun (WGS) entry which is preliminary data.</text>
</comment>